<evidence type="ECO:0000313" key="2">
    <source>
        <dbReference type="EMBL" id="MFC0686696.1"/>
    </source>
</evidence>
<dbReference type="InterPro" id="IPR015168">
    <property type="entry name" value="SsuA/THI5"/>
</dbReference>
<organism evidence="2 3">
    <name type="scientific">Novosphingobium clariflavum</name>
    <dbReference type="NCBI Taxonomy" id="2029884"/>
    <lineage>
        <taxon>Bacteria</taxon>
        <taxon>Pseudomonadati</taxon>
        <taxon>Pseudomonadota</taxon>
        <taxon>Alphaproteobacteria</taxon>
        <taxon>Sphingomonadales</taxon>
        <taxon>Sphingomonadaceae</taxon>
        <taxon>Novosphingobium</taxon>
    </lineage>
</organism>
<gene>
    <name evidence="2" type="ORF">ACFFF8_19100</name>
</gene>
<keyword evidence="3" id="KW-1185">Reference proteome</keyword>
<comment type="caution">
    <text evidence="2">The sequence shown here is derived from an EMBL/GenBank/DDBJ whole genome shotgun (WGS) entry which is preliminary data.</text>
</comment>
<dbReference type="EMBL" id="JBHLTM010000075">
    <property type="protein sequence ID" value="MFC0686696.1"/>
    <property type="molecule type" value="Genomic_DNA"/>
</dbReference>
<accession>A0ABV6SBS8</accession>
<dbReference type="Pfam" id="PF09084">
    <property type="entry name" value="NMT1"/>
    <property type="match status" value="1"/>
</dbReference>
<proteinExistence type="predicted"/>
<dbReference type="SUPFAM" id="SSF53850">
    <property type="entry name" value="Periplasmic binding protein-like II"/>
    <property type="match status" value="1"/>
</dbReference>
<dbReference type="Gene3D" id="3.40.190.270">
    <property type="match status" value="1"/>
</dbReference>
<protein>
    <submittedName>
        <fullName evidence="2">ABC transporter substrate-binding protein</fullName>
    </submittedName>
</protein>
<dbReference type="Gene3D" id="3.40.190.10">
    <property type="entry name" value="Periplasmic binding protein-like II"/>
    <property type="match status" value="1"/>
</dbReference>
<dbReference type="Proteomes" id="UP001589858">
    <property type="component" value="Unassembled WGS sequence"/>
</dbReference>
<name>A0ABV6SBS8_9SPHN</name>
<evidence type="ECO:0000259" key="1">
    <source>
        <dbReference type="Pfam" id="PF09084"/>
    </source>
</evidence>
<dbReference type="RefSeq" id="WP_267218501.1">
    <property type="nucleotide sequence ID" value="NZ_JAPCWC010000001.1"/>
</dbReference>
<feature type="domain" description="SsuA/THI5-like" evidence="1">
    <location>
        <begin position="73"/>
        <end position="261"/>
    </location>
</feature>
<reference evidence="2 3" key="1">
    <citation type="submission" date="2024-09" db="EMBL/GenBank/DDBJ databases">
        <authorList>
            <person name="Sun Q."/>
            <person name="Mori K."/>
        </authorList>
    </citation>
    <scope>NUCLEOTIDE SEQUENCE [LARGE SCALE GENOMIC DNA]</scope>
    <source>
        <strain evidence="2 3">CICC 11035S</strain>
    </source>
</reference>
<sequence>MTANEKLDRIWLVRSPVPAASSIAWSLGWLDAEFAPDGITVDWLRADRLRIAERDHDVMTRSLFREGGNIPALAARALGADTRVIGLTWIDERQAIMVRPGANVLDPVQLKGMRFALPGYVSTRGASVVRGMSLHGIKSALRLAGLSLEDVRFVDVPTPKVDFSEPQMMQRMWSGLQALADDRVDAVYVKGAAAAEAAQQLGLEVGIDLDAYPSRMARVNNGTPRPILTHRRMIEEHFDIVVRFLLSSLRAADWAASNPVELRHILARETFSGPAGVDAAYRDGFHRSLHPDLSPERIDMLRIQELFLRIHGFLENAVDIDGWIDARPLTAALALRTKDRAA</sequence>
<evidence type="ECO:0000313" key="3">
    <source>
        <dbReference type="Proteomes" id="UP001589858"/>
    </source>
</evidence>